<dbReference type="EMBL" id="SUNJ01011234">
    <property type="protein sequence ID" value="TPP59039.1"/>
    <property type="molecule type" value="Genomic_DNA"/>
</dbReference>
<gene>
    <name evidence="1" type="ORF">FGIG_07239</name>
</gene>
<feature type="non-terminal residue" evidence="1">
    <location>
        <position position="1"/>
    </location>
</feature>
<keyword evidence="2" id="KW-1185">Reference proteome</keyword>
<evidence type="ECO:0000313" key="2">
    <source>
        <dbReference type="Proteomes" id="UP000316759"/>
    </source>
</evidence>
<protein>
    <submittedName>
        <fullName evidence="1">Uncharacterized protein</fullName>
    </submittedName>
</protein>
<reference evidence="1 2" key="1">
    <citation type="submission" date="2019-04" db="EMBL/GenBank/DDBJ databases">
        <title>Annotation for the trematode Fasciola gigantica.</title>
        <authorList>
            <person name="Choi Y.-J."/>
        </authorList>
    </citation>
    <scope>NUCLEOTIDE SEQUENCE [LARGE SCALE GENOMIC DNA]</scope>
    <source>
        <strain evidence="1">Uganda_cow_1</strain>
    </source>
</reference>
<evidence type="ECO:0000313" key="1">
    <source>
        <dbReference type="EMBL" id="TPP59039.1"/>
    </source>
</evidence>
<organism evidence="1 2">
    <name type="scientific">Fasciola gigantica</name>
    <name type="common">Giant liver fluke</name>
    <dbReference type="NCBI Taxonomy" id="46835"/>
    <lineage>
        <taxon>Eukaryota</taxon>
        <taxon>Metazoa</taxon>
        <taxon>Spiralia</taxon>
        <taxon>Lophotrochozoa</taxon>
        <taxon>Platyhelminthes</taxon>
        <taxon>Trematoda</taxon>
        <taxon>Digenea</taxon>
        <taxon>Plagiorchiida</taxon>
        <taxon>Echinostomata</taxon>
        <taxon>Echinostomatoidea</taxon>
        <taxon>Fasciolidae</taxon>
        <taxon>Fasciola</taxon>
    </lineage>
</organism>
<proteinExistence type="predicted"/>
<comment type="caution">
    <text evidence="1">The sequence shown here is derived from an EMBL/GenBank/DDBJ whole genome shotgun (WGS) entry which is preliminary data.</text>
</comment>
<name>A0A504YFL0_FASGI</name>
<dbReference type="AlphaFoldDB" id="A0A504YFL0"/>
<sequence length="243" mass="27146">CFSFLYYIYTCHGCCYRKHSGSLLSAAVETLSFTESVCYVIVNEDRISDRISGFRLQLNEIESAGGIQYSIDNDVAEKSLVRIDSNSGKFGFSTMPSPMSMTVTVRATMKVGSNHSETAVAVVRVHVVCFVRSHARGTIRNLVNIKFLNMANLDTYIKLFTFVSEGGPTQPEQLTRFNLSYVQVTGELIVCHPVPELATSEDEVYGFSYENITTVFITKTRSLLSGRKQLVCIPLAPTEQFWL</sequence>
<dbReference type="Proteomes" id="UP000316759">
    <property type="component" value="Unassembled WGS sequence"/>
</dbReference>
<accession>A0A504YFL0</accession>